<dbReference type="EMBL" id="JWLZ01000179">
    <property type="protein sequence ID" value="KHT62356.1"/>
    <property type="molecule type" value="Genomic_DNA"/>
</dbReference>
<dbReference type="PANTHER" id="PTHR12526:SF630">
    <property type="entry name" value="GLYCOSYLTRANSFERASE"/>
    <property type="match status" value="1"/>
</dbReference>
<organism evidence="2 3">
    <name type="scientific">Photobacterium gaetbulicola</name>
    <dbReference type="NCBI Taxonomy" id="1295392"/>
    <lineage>
        <taxon>Bacteria</taxon>
        <taxon>Pseudomonadati</taxon>
        <taxon>Pseudomonadota</taxon>
        <taxon>Gammaproteobacteria</taxon>
        <taxon>Vibrionales</taxon>
        <taxon>Vibrionaceae</taxon>
        <taxon>Photobacterium</taxon>
    </lineage>
</organism>
<dbReference type="Pfam" id="PF13524">
    <property type="entry name" value="Glyco_trans_1_2"/>
    <property type="match status" value="1"/>
</dbReference>
<dbReference type="Gene3D" id="3.40.50.2000">
    <property type="entry name" value="Glycogen Phosphorylase B"/>
    <property type="match status" value="1"/>
</dbReference>
<name>A0A0B9GUA3_9GAMM</name>
<feature type="domain" description="Spore protein YkvP/CgeB glycosyl transferase-like" evidence="1">
    <location>
        <begin position="234"/>
        <end position="375"/>
    </location>
</feature>
<dbReference type="AlphaFoldDB" id="A0A0B9GUA3"/>
<reference evidence="2 3" key="1">
    <citation type="submission" date="2014-12" db="EMBL/GenBank/DDBJ databases">
        <title>Genome sequencing of Photobacterium gaetbulicola AD005a.</title>
        <authorList>
            <person name="Adrian T.G.S."/>
            <person name="Chan K.G."/>
        </authorList>
    </citation>
    <scope>NUCLEOTIDE SEQUENCE [LARGE SCALE GENOMIC DNA]</scope>
    <source>
        <strain evidence="2 3">AD005a</strain>
    </source>
</reference>
<proteinExistence type="predicted"/>
<gene>
    <name evidence="2" type="ORF">RJ45_17700</name>
</gene>
<dbReference type="SUPFAM" id="SSF53756">
    <property type="entry name" value="UDP-Glycosyltransferase/glycogen phosphorylase"/>
    <property type="match status" value="1"/>
</dbReference>
<comment type="caution">
    <text evidence="2">The sequence shown here is derived from an EMBL/GenBank/DDBJ whole genome shotgun (WGS) entry which is preliminary data.</text>
</comment>
<evidence type="ECO:0000259" key="1">
    <source>
        <dbReference type="Pfam" id="PF13524"/>
    </source>
</evidence>
<dbReference type="RefSeq" id="WP_039465356.1">
    <property type="nucleotide sequence ID" value="NZ_JWLZ01000179.1"/>
</dbReference>
<dbReference type="PANTHER" id="PTHR12526">
    <property type="entry name" value="GLYCOSYLTRANSFERASE"/>
    <property type="match status" value="1"/>
</dbReference>
<dbReference type="InterPro" id="IPR055259">
    <property type="entry name" value="YkvP/CgeB_Glyco_trans-like"/>
</dbReference>
<dbReference type="Proteomes" id="UP000031278">
    <property type="component" value="Unassembled WGS sequence"/>
</dbReference>
<dbReference type="GO" id="GO:0016740">
    <property type="term" value="F:transferase activity"/>
    <property type="evidence" value="ECO:0007669"/>
    <property type="project" value="UniProtKB-KW"/>
</dbReference>
<protein>
    <submittedName>
        <fullName evidence="2">Glycosyl transferase family 1</fullName>
    </submittedName>
</protein>
<sequence length="386" mass="43951">MEFLVFGEDWGRHPSSSQHILQAIGEKYPVHWINSIGLRQPTLTRRDLKRVWEKICAARPKLSARPCPKATVPSLTALEPATITKPMVWPMAQSSLLRHLNRQLLKRQLRRHLNAKQSQRIIWAALPSAVDYLDICDGDLVVYYCGDDFSALAGVDHQQATRAEQRLVARADLIFACSPALQERFPASKTVLLPHGVHLSHFAKPTDCPDDIDLSRPSIGFYGSLNAWLDQPLLLRLAKARPNFNFYFIGRQDGDIETLRQQGNIILLPAKPHHQLARYLQHWTMAILPFVDNEQIQACNPLKLREYLAAGCPVISSRYPATLPYHSVITTATSTDEWLTAIDHYIQWTPQQRQSYSRQAYRAVANESWEYRAIQAVEAIQQGLRP</sequence>
<keyword evidence="2" id="KW-0808">Transferase</keyword>
<evidence type="ECO:0000313" key="3">
    <source>
        <dbReference type="Proteomes" id="UP000031278"/>
    </source>
</evidence>
<evidence type="ECO:0000313" key="2">
    <source>
        <dbReference type="EMBL" id="KHT62356.1"/>
    </source>
</evidence>
<dbReference type="Gene3D" id="3.40.50.11010">
    <property type="match status" value="1"/>
</dbReference>
<accession>A0A0B9GUA3</accession>